<name>A0A8C5C6I1_GADMO</name>
<reference evidence="2" key="1">
    <citation type="submission" date="2019-07" db="EMBL/GenBank/DDBJ databases">
        <authorList>
            <consortium name="Wellcome Sanger Institute Data Sharing"/>
        </authorList>
    </citation>
    <scope>NUCLEOTIDE SEQUENCE [LARGE SCALE GENOMIC DNA]</scope>
</reference>
<proteinExistence type="predicted"/>
<reference evidence="2" key="2">
    <citation type="submission" date="2025-08" db="UniProtKB">
        <authorList>
            <consortium name="Ensembl"/>
        </authorList>
    </citation>
    <scope>IDENTIFICATION</scope>
</reference>
<feature type="region of interest" description="Disordered" evidence="1">
    <location>
        <begin position="43"/>
        <end position="81"/>
    </location>
</feature>
<sequence length="81" mass="8778">GRAHNPSTMGGGACSYFPQSRVDCHYTLSPPSGRRRCARWRSDARAGRACPSAPPRSPSEGEERAVATQLTHHESVHMTTS</sequence>
<organism evidence="2 3">
    <name type="scientific">Gadus morhua</name>
    <name type="common">Atlantic cod</name>
    <dbReference type="NCBI Taxonomy" id="8049"/>
    <lineage>
        <taxon>Eukaryota</taxon>
        <taxon>Metazoa</taxon>
        <taxon>Chordata</taxon>
        <taxon>Craniata</taxon>
        <taxon>Vertebrata</taxon>
        <taxon>Euteleostomi</taxon>
        <taxon>Actinopterygii</taxon>
        <taxon>Neopterygii</taxon>
        <taxon>Teleostei</taxon>
        <taxon>Neoteleostei</taxon>
        <taxon>Acanthomorphata</taxon>
        <taxon>Zeiogadaria</taxon>
        <taxon>Gadariae</taxon>
        <taxon>Gadiformes</taxon>
        <taxon>Gadoidei</taxon>
        <taxon>Gadidae</taxon>
        <taxon>Gadus</taxon>
    </lineage>
</organism>
<evidence type="ECO:0000313" key="3">
    <source>
        <dbReference type="Proteomes" id="UP000694546"/>
    </source>
</evidence>
<dbReference type="Proteomes" id="UP000694546">
    <property type="component" value="Chromosome 1"/>
</dbReference>
<dbReference type="AlphaFoldDB" id="A0A8C5C6I1"/>
<keyword evidence="3" id="KW-1185">Reference proteome</keyword>
<protein>
    <submittedName>
        <fullName evidence="2">Uncharacterized protein</fullName>
    </submittedName>
</protein>
<accession>A0A8C5C6I1</accession>
<evidence type="ECO:0000313" key="2">
    <source>
        <dbReference type="Ensembl" id="ENSGMOP00000057175.1"/>
    </source>
</evidence>
<feature type="compositionally biased region" description="Basic and acidic residues" evidence="1">
    <location>
        <begin position="59"/>
        <end position="81"/>
    </location>
</feature>
<evidence type="ECO:0000256" key="1">
    <source>
        <dbReference type="SAM" id="MobiDB-lite"/>
    </source>
</evidence>
<dbReference type="Ensembl" id="ENSGMOT00000030647.1">
    <property type="protein sequence ID" value="ENSGMOP00000057175.1"/>
    <property type="gene ID" value="ENSGMOG00000036685.1"/>
</dbReference>
<reference evidence="2" key="3">
    <citation type="submission" date="2025-09" db="UniProtKB">
        <authorList>
            <consortium name="Ensembl"/>
        </authorList>
    </citation>
    <scope>IDENTIFICATION</scope>
</reference>